<dbReference type="AlphaFoldDB" id="A0A9N7TZA6"/>
<proteinExistence type="predicted"/>
<reference evidence="1" key="1">
    <citation type="submission" date="2020-03" db="EMBL/GenBank/DDBJ databases">
        <authorList>
            <person name="Weist P."/>
        </authorList>
    </citation>
    <scope>NUCLEOTIDE SEQUENCE</scope>
</reference>
<evidence type="ECO:0000313" key="2">
    <source>
        <dbReference type="Proteomes" id="UP001153269"/>
    </source>
</evidence>
<accession>A0A9N7TZA6</accession>
<dbReference type="EMBL" id="CADEAL010000508">
    <property type="protein sequence ID" value="CAB1421166.1"/>
    <property type="molecule type" value="Genomic_DNA"/>
</dbReference>
<sequence length="132" mass="15218">MSTVPKTLEQNNSRDLFRFLYVRNDTLEFVEWDYDRKIRNSLATWPWTIPHHHLTGSGERRPGSGSLAPRLALAHQLKRANALHQGNKSLQPDSVWVVEKREIKTSGPSYGFRFAAFSITGIWSHNKEQFLA</sequence>
<gene>
    <name evidence="1" type="ORF">PLEPLA_LOCUS9048</name>
</gene>
<keyword evidence="2" id="KW-1185">Reference proteome</keyword>
<protein>
    <submittedName>
        <fullName evidence="1">Uncharacterized protein</fullName>
    </submittedName>
</protein>
<name>A0A9N7TZA6_PLEPL</name>
<organism evidence="1 2">
    <name type="scientific">Pleuronectes platessa</name>
    <name type="common">European plaice</name>
    <dbReference type="NCBI Taxonomy" id="8262"/>
    <lineage>
        <taxon>Eukaryota</taxon>
        <taxon>Metazoa</taxon>
        <taxon>Chordata</taxon>
        <taxon>Craniata</taxon>
        <taxon>Vertebrata</taxon>
        <taxon>Euteleostomi</taxon>
        <taxon>Actinopterygii</taxon>
        <taxon>Neopterygii</taxon>
        <taxon>Teleostei</taxon>
        <taxon>Neoteleostei</taxon>
        <taxon>Acanthomorphata</taxon>
        <taxon>Carangaria</taxon>
        <taxon>Pleuronectiformes</taxon>
        <taxon>Pleuronectoidei</taxon>
        <taxon>Pleuronectidae</taxon>
        <taxon>Pleuronectes</taxon>
    </lineage>
</organism>
<comment type="caution">
    <text evidence="1">The sequence shown here is derived from an EMBL/GenBank/DDBJ whole genome shotgun (WGS) entry which is preliminary data.</text>
</comment>
<dbReference type="Proteomes" id="UP001153269">
    <property type="component" value="Unassembled WGS sequence"/>
</dbReference>
<evidence type="ECO:0000313" key="1">
    <source>
        <dbReference type="EMBL" id="CAB1421166.1"/>
    </source>
</evidence>